<comment type="caution">
    <text evidence="3">The sequence shown here is derived from an EMBL/GenBank/DDBJ whole genome shotgun (WGS) entry which is preliminary data.</text>
</comment>
<dbReference type="NCBIfam" id="TIGR03454">
    <property type="entry name" value="partition_RepB"/>
    <property type="match status" value="1"/>
</dbReference>
<dbReference type="SMART" id="SM00470">
    <property type="entry name" value="ParB"/>
    <property type="match status" value="1"/>
</dbReference>
<evidence type="ECO:0000259" key="2">
    <source>
        <dbReference type="SMART" id="SM00470"/>
    </source>
</evidence>
<dbReference type="InterPro" id="IPR011111">
    <property type="entry name" value="Plasmid_RepB"/>
</dbReference>
<feature type="domain" description="ParB-like N-terminal" evidence="2">
    <location>
        <begin position="81"/>
        <end position="173"/>
    </location>
</feature>
<dbReference type="Proteomes" id="UP000551353">
    <property type="component" value="Unassembled WGS sequence"/>
</dbReference>
<reference evidence="3 4" key="1">
    <citation type="submission" date="2020-08" db="EMBL/GenBank/DDBJ databases">
        <title>Genomic Encyclopedia of Type Strains, Phase IV (KMG-V): Genome sequencing to study the core and pangenomes of soil and plant-associated prokaryotes.</title>
        <authorList>
            <person name="Whitman W."/>
        </authorList>
    </citation>
    <scope>NUCLEOTIDE SEQUENCE [LARGE SCALE GENOMIC DNA]</scope>
    <source>
        <strain evidence="3 4">SEMIA 4087</strain>
    </source>
</reference>
<dbReference type="CDD" id="cd16405">
    <property type="entry name" value="RepB_like_N"/>
    <property type="match status" value="1"/>
</dbReference>
<sequence length="348" mass="38036">MGADMSKSPRKSIVASFGLLSAELENDQAADQQQPSLAPAPVAGNRVGAGVIGAAHRAIDDIRTERDRLKAIVESGGGAVRELDPSLIDPSPYPDRLPDDDGTSFEMFKRSIETEGQKIPVQVRHHPSSPGRYQIVYGHRRWLAAMQLGRPVRALEMEISDLDLVLAQGIENAGRQDLTWIERALFASRMDDAGIKPRYIYAALSIEDAELARMRNVYRVVPADIIEAIGRAPKIGRPRWLDLAKTVAGNPGILDSIRAALSIKADSTETSDQRFQRVLNAIKPAAQKGVEPIPISDGSGTKFGALVVSPKEVRISAQGSLGIKFLKFVEAELPELAERFARQREYES</sequence>
<dbReference type="Gene3D" id="3.90.1530.30">
    <property type="match status" value="1"/>
</dbReference>
<dbReference type="NCBIfam" id="TIGR00180">
    <property type="entry name" value="parB_part"/>
    <property type="match status" value="1"/>
</dbReference>
<proteinExistence type="inferred from homology"/>
<dbReference type="InterPro" id="IPR004437">
    <property type="entry name" value="ParB/RepB/Spo0J"/>
</dbReference>
<dbReference type="InterPro" id="IPR037972">
    <property type="entry name" value="RepB_N"/>
</dbReference>
<dbReference type="Pfam" id="PF07506">
    <property type="entry name" value="RepB"/>
    <property type="match status" value="1"/>
</dbReference>
<dbReference type="SUPFAM" id="SSF110849">
    <property type="entry name" value="ParB/Sulfiredoxin"/>
    <property type="match status" value="1"/>
</dbReference>
<dbReference type="Pfam" id="PF02195">
    <property type="entry name" value="ParB_N"/>
    <property type="match status" value="1"/>
</dbReference>
<comment type="similarity">
    <text evidence="1">Belongs to the ParB family.</text>
</comment>
<accession>A0ABR6IZY8</accession>
<keyword evidence="4" id="KW-1185">Reference proteome</keyword>
<dbReference type="PANTHER" id="PTHR33375:SF1">
    <property type="entry name" value="CHROMOSOME-PARTITIONING PROTEIN PARB-RELATED"/>
    <property type="match status" value="1"/>
</dbReference>
<dbReference type="InterPro" id="IPR050336">
    <property type="entry name" value="Chromosome_partition/occlusion"/>
</dbReference>
<dbReference type="InterPro" id="IPR003115">
    <property type="entry name" value="ParB_N"/>
</dbReference>
<evidence type="ECO:0000313" key="4">
    <source>
        <dbReference type="Proteomes" id="UP000551353"/>
    </source>
</evidence>
<dbReference type="EMBL" id="JACIFX010000023">
    <property type="protein sequence ID" value="MBB4233014.1"/>
    <property type="molecule type" value="Genomic_DNA"/>
</dbReference>
<dbReference type="PANTHER" id="PTHR33375">
    <property type="entry name" value="CHROMOSOME-PARTITIONING PROTEIN PARB-RELATED"/>
    <property type="match status" value="1"/>
</dbReference>
<name>A0ABR6IZY8_9HYPH</name>
<dbReference type="InterPro" id="IPR017819">
    <property type="entry name" value="Plasmid_partition_RepB"/>
</dbReference>
<dbReference type="InterPro" id="IPR036086">
    <property type="entry name" value="ParB/Sulfiredoxin_sf"/>
</dbReference>
<evidence type="ECO:0000313" key="3">
    <source>
        <dbReference type="EMBL" id="MBB4233014.1"/>
    </source>
</evidence>
<organism evidence="3 4">
    <name type="scientific">Rhizobium mongolense</name>
    <dbReference type="NCBI Taxonomy" id="57676"/>
    <lineage>
        <taxon>Bacteria</taxon>
        <taxon>Pseudomonadati</taxon>
        <taxon>Pseudomonadota</taxon>
        <taxon>Alphaproteobacteria</taxon>
        <taxon>Hyphomicrobiales</taxon>
        <taxon>Rhizobiaceae</taxon>
        <taxon>Rhizobium/Agrobacterium group</taxon>
        <taxon>Rhizobium</taxon>
    </lineage>
</organism>
<gene>
    <name evidence="3" type="ORF">GGD56_006915</name>
</gene>
<evidence type="ECO:0000256" key="1">
    <source>
        <dbReference type="ARBA" id="ARBA00006295"/>
    </source>
</evidence>
<protein>
    <submittedName>
        <fullName evidence="3">ParB family chromosome partitioning protein</fullName>
    </submittedName>
</protein>